<feature type="chain" id="PRO_5042027595" description="Bulb-type lectin domain-containing protein" evidence="3">
    <location>
        <begin position="21"/>
        <end position="273"/>
    </location>
</feature>
<evidence type="ECO:0000313" key="6">
    <source>
        <dbReference type="Proteomes" id="UP000077755"/>
    </source>
</evidence>
<dbReference type="FunFam" id="2.90.10.10:FF:000013">
    <property type="entry name" value="G-type lectin S-receptor-like serine/threonine-protein kinase LECRK1"/>
    <property type="match status" value="1"/>
</dbReference>
<dbReference type="Gene3D" id="2.90.10.10">
    <property type="entry name" value="Bulb-type lectin domain"/>
    <property type="match status" value="2"/>
</dbReference>
<dbReference type="AlphaFoldDB" id="A0AAF0W381"/>
<gene>
    <name evidence="5" type="ORF">DCAR_0101374</name>
</gene>
<keyword evidence="1 3" id="KW-0732">Signal</keyword>
<dbReference type="Proteomes" id="UP000077755">
    <property type="component" value="Chromosome 1"/>
</dbReference>
<evidence type="ECO:0000313" key="5">
    <source>
        <dbReference type="EMBL" id="WOG82212.1"/>
    </source>
</evidence>
<dbReference type="PANTHER" id="PTHR47976">
    <property type="entry name" value="G-TYPE LECTIN S-RECEPTOR-LIKE SERINE/THREONINE-PROTEIN KINASE SD2-5"/>
    <property type="match status" value="1"/>
</dbReference>
<proteinExistence type="predicted"/>
<evidence type="ECO:0000256" key="2">
    <source>
        <dbReference type="ARBA" id="ARBA00023180"/>
    </source>
</evidence>
<accession>A0AAF0W381</accession>
<feature type="signal peptide" evidence="3">
    <location>
        <begin position="1"/>
        <end position="20"/>
    </location>
</feature>
<dbReference type="InterPro" id="IPR051343">
    <property type="entry name" value="G-type_lectin_kinases/EP1-like"/>
</dbReference>
<feature type="domain" description="Bulb-type lectin" evidence="4">
    <location>
        <begin position="27"/>
        <end position="147"/>
    </location>
</feature>
<evidence type="ECO:0000259" key="4">
    <source>
        <dbReference type="PROSITE" id="PS50927"/>
    </source>
</evidence>
<reference evidence="5" key="1">
    <citation type="journal article" date="2016" name="Nat. Genet.">
        <title>A high-quality carrot genome assembly provides new insights into carotenoid accumulation and asterid genome evolution.</title>
        <authorList>
            <person name="Iorizzo M."/>
            <person name="Ellison S."/>
            <person name="Senalik D."/>
            <person name="Zeng P."/>
            <person name="Satapoomin P."/>
            <person name="Huang J."/>
            <person name="Bowman M."/>
            <person name="Iovene M."/>
            <person name="Sanseverino W."/>
            <person name="Cavagnaro P."/>
            <person name="Yildiz M."/>
            <person name="Macko-Podgorni A."/>
            <person name="Moranska E."/>
            <person name="Grzebelus E."/>
            <person name="Grzebelus D."/>
            <person name="Ashrafi H."/>
            <person name="Zheng Z."/>
            <person name="Cheng S."/>
            <person name="Spooner D."/>
            <person name="Van Deynze A."/>
            <person name="Simon P."/>
        </authorList>
    </citation>
    <scope>NUCLEOTIDE SEQUENCE</scope>
    <source>
        <tissue evidence="5">Leaf</tissue>
    </source>
</reference>
<dbReference type="EMBL" id="CP093343">
    <property type="protein sequence ID" value="WOG82212.1"/>
    <property type="molecule type" value="Genomic_DNA"/>
</dbReference>
<organism evidence="5 6">
    <name type="scientific">Daucus carota subsp. sativus</name>
    <name type="common">Carrot</name>
    <dbReference type="NCBI Taxonomy" id="79200"/>
    <lineage>
        <taxon>Eukaryota</taxon>
        <taxon>Viridiplantae</taxon>
        <taxon>Streptophyta</taxon>
        <taxon>Embryophyta</taxon>
        <taxon>Tracheophyta</taxon>
        <taxon>Spermatophyta</taxon>
        <taxon>Magnoliopsida</taxon>
        <taxon>eudicotyledons</taxon>
        <taxon>Gunneridae</taxon>
        <taxon>Pentapetalae</taxon>
        <taxon>asterids</taxon>
        <taxon>campanulids</taxon>
        <taxon>Apiales</taxon>
        <taxon>Apiaceae</taxon>
        <taxon>Apioideae</taxon>
        <taxon>Scandiceae</taxon>
        <taxon>Daucinae</taxon>
        <taxon>Daucus</taxon>
        <taxon>Daucus sect. Daucus</taxon>
    </lineage>
</organism>
<keyword evidence="2" id="KW-0325">Glycoprotein</keyword>
<dbReference type="InterPro" id="IPR001480">
    <property type="entry name" value="Bulb-type_lectin_dom"/>
</dbReference>
<name>A0AAF0W381_DAUCS</name>
<dbReference type="FunFam" id="2.90.10.10:FF:000026">
    <property type="entry name" value="Serine/threonine-protein kinase"/>
    <property type="match status" value="1"/>
</dbReference>
<dbReference type="SUPFAM" id="SSF51110">
    <property type="entry name" value="alpha-D-mannose-specific plant lectins"/>
    <property type="match status" value="2"/>
</dbReference>
<dbReference type="Pfam" id="PF01453">
    <property type="entry name" value="B_lectin"/>
    <property type="match status" value="1"/>
</dbReference>
<evidence type="ECO:0000256" key="1">
    <source>
        <dbReference type="ARBA" id="ARBA00022729"/>
    </source>
</evidence>
<sequence length="273" mass="30280">MANSLFSLLVLLSTIYSVTAQQNVTNSIRQRSSLTPTGNSSWLSPSGLFAFGFYPQGNNTYRVGIFIAGLPLNKTVVWTANRDDPPVSSNVTLQLTPDGRLILQHQSQDSTTDVVKLNQSISSASMLDSGNFVLYDSNQRMIWQSFEHPTDAILPGQILSRNQELYSSRSESDHSTGLFKLKMQSDSNLVQHPVDATDTPQHAYWYSGTATIDGVNGVNVTLNLDRDGHLYLLNNSVNILKNLTAGFSESRSLYLMRIDIDGIFRLYSFSLDN</sequence>
<keyword evidence="6" id="KW-1185">Reference proteome</keyword>
<feature type="domain" description="Bulb-type lectin" evidence="4">
    <location>
        <begin position="150"/>
        <end position="273"/>
    </location>
</feature>
<reference evidence="5" key="2">
    <citation type="submission" date="2022-03" db="EMBL/GenBank/DDBJ databases">
        <title>Draft title - Genomic analysis of global carrot germplasm unveils the trajectory of domestication and the origin of high carotenoid orange carrot.</title>
        <authorList>
            <person name="Iorizzo M."/>
            <person name="Ellison S."/>
            <person name="Senalik D."/>
            <person name="Macko-Podgorni A."/>
            <person name="Grzebelus D."/>
            <person name="Bostan H."/>
            <person name="Rolling W."/>
            <person name="Curaba J."/>
            <person name="Simon P."/>
        </authorList>
    </citation>
    <scope>NUCLEOTIDE SEQUENCE</scope>
    <source>
        <tissue evidence="5">Leaf</tissue>
    </source>
</reference>
<evidence type="ECO:0000256" key="3">
    <source>
        <dbReference type="SAM" id="SignalP"/>
    </source>
</evidence>
<dbReference type="InterPro" id="IPR036426">
    <property type="entry name" value="Bulb-type_lectin_dom_sf"/>
</dbReference>
<dbReference type="PANTHER" id="PTHR47976:SF7">
    <property type="entry name" value="RECEPTOR-LIKE SERINE_THREONINE-PROTEIN KINASE"/>
    <property type="match status" value="1"/>
</dbReference>
<dbReference type="SMART" id="SM00108">
    <property type="entry name" value="B_lectin"/>
    <property type="match status" value="1"/>
</dbReference>
<dbReference type="PROSITE" id="PS50927">
    <property type="entry name" value="BULB_LECTIN"/>
    <property type="match status" value="2"/>
</dbReference>
<protein>
    <recommendedName>
        <fullName evidence="4">Bulb-type lectin domain-containing protein</fullName>
    </recommendedName>
</protein>